<feature type="transmembrane region" description="Helical" evidence="1">
    <location>
        <begin position="74"/>
        <end position="93"/>
    </location>
</feature>
<evidence type="ECO:0000256" key="1">
    <source>
        <dbReference type="SAM" id="Phobius"/>
    </source>
</evidence>
<keyword evidence="3" id="KW-1185">Reference proteome</keyword>
<evidence type="ECO:0000313" key="3">
    <source>
        <dbReference type="Proteomes" id="UP001177003"/>
    </source>
</evidence>
<gene>
    <name evidence="2" type="ORF">LSALG_LOCUS10305</name>
</gene>
<keyword evidence="1" id="KW-0472">Membrane</keyword>
<sequence>MATSSQSPDTISLNSCNMLNFGDLYSIFCDRGAKKVEHQIEVGRIKEEMGHNLVITKVDALVMQRRLEYTEKKVHYLTVFVVGLVLVMFGFLVDKVHYLMNK</sequence>
<keyword evidence="1" id="KW-1133">Transmembrane helix</keyword>
<keyword evidence="1" id="KW-0812">Transmembrane</keyword>
<reference evidence="2" key="1">
    <citation type="submission" date="2023-04" db="EMBL/GenBank/DDBJ databases">
        <authorList>
            <person name="Vijverberg K."/>
            <person name="Xiong W."/>
            <person name="Schranz E."/>
        </authorList>
    </citation>
    <scope>NUCLEOTIDE SEQUENCE</scope>
</reference>
<dbReference type="AlphaFoldDB" id="A0AA35VUI2"/>
<name>A0AA35VUI2_LACSI</name>
<accession>A0AA35VUI2</accession>
<proteinExistence type="predicted"/>
<dbReference type="EMBL" id="OX465077">
    <property type="protein sequence ID" value="CAI9269962.1"/>
    <property type="molecule type" value="Genomic_DNA"/>
</dbReference>
<protein>
    <submittedName>
        <fullName evidence="2">Uncharacterized protein</fullName>
    </submittedName>
</protein>
<evidence type="ECO:0000313" key="2">
    <source>
        <dbReference type="EMBL" id="CAI9269962.1"/>
    </source>
</evidence>
<organism evidence="2 3">
    <name type="scientific">Lactuca saligna</name>
    <name type="common">Willowleaf lettuce</name>
    <dbReference type="NCBI Taxonomy" id="75948"/>
    <lineage>
        <taxon>Eukaryota</taxon>
        <taxon>Viridiplantae</taxon>
        <taxon>Streptophyta</taxon>
        <taxon>Embryophyta</taxon>
        <taxon>Tracheophyta</taxon>
        <taxon>Spermatophyta</taxon>
        <taxon>Magnoliopsida</taxon>
        <taxon>eudicotyledons</taxon>
        <taxon>Gunneridae</taxon>
        <taxon>Pentapetalae</taxon>
        <taxon>asterids</taxon>
        <taxon>campanulids</taxon>
        <taxon>Asterales</taxon>
        <taxon>Asteraceae</taxon>
        <taxon>Cichorioideae</taxon>
        <taxon>Cichorieae</taxon>
        <taxon>Lactucinae</taxon>
        <taxon>Lactuca</taxon>
    </lineage>
</organism>
<dbReference type="Proteomes" id="UP001177003">
    <property type="component" value="Chromosome 1"/>
</dbReference>